<dbReference type="InterPro" id="IPR018022">
    <property type="entry name" value="IPT"/>
</dbReference>
<dbReference type="EMBL" id="AYLO01000094">
    <property type="protein sequence ID" value="ESS71500.1"/>
    <property type="molecule type" value="Genomic_DNA"/>
</dbReference>
<keyword evidence="6 10" id="KW-0547">Nucleotide-binding</keyword>
<feature type="site" description="Interaction with substrate tRNA" evidence="10">
    <location>
        <position position="127"/>
    </location>
</feature>
<evidence type="ECO:0000256" key="8">
    <source>
        <dbReference type="ARBA" id="ARBA00022842"/>
    </source>
</evidence>
<dbReference type="GO" id="GO:0052381">
    <property type="term" value="F:tRNA dimethylallyltransferase activity"/>
    <property type="evidence" value="ECO:0007669"/>
    <property type="project" value="UniProtKB-UniRule"/>
</dbReference>
<dbReference type="GO" id="GO:0006400">
    <property type="term" value="P:tRNA modification"/>
    <property type="evidence" value="ECO:0007669"/>
    <property type="project" value="TreeGrafter"/>
</dbReference>
<dbReference type="FunFam" id="1.10.20.140:FF:000001">
    <property type="entry name" value="tRNA dimethylallyltransferase"/>
    <property type="match status" value="1"/>
</dbReference>
<dbReference type="eggNOG" id="COG0324">
    <property type="taxonomic scope" value="Bacteria"/>
</dbReference>
<protein>
    <recommendedName>
        <fullName evidence="10">tRNA dimethylallyltransferase</fullName>
        <ecNumber evidence="10">2.5.1.75</ecNumber>
    </recommendedName>
    <alternativeName>
        <fullName evidence="10">Dimethylallyl diphosphate:tRNA dimethylallyltransferase</fullName>
        <shortName evidence="10">DMAPP:tRNA dimethylallyltransferase</shortName>
        <shortName evidence="10">DMATase</shortName>
    </alternativeName>
    <alternativeName>
        <fullName evidence="10">Isopentenyl-diphosphate:tRNA isopentenyltransferase</fullName>
        <shortName evidence="10">IPP transferase</shortName>
        <shortName evidence="10">IPPT</shortName>
        <shortName evidence="10">IPTase</shortName>
    </alternativeName>
</protein>
<feature type="binding site" evidence="10">
    <location>
        <begin position="14"/>
        <end position="21"/>
    </location>
    <ligand>
        <name>ATP</name>
        <dbReference type="ChEBI" id="CHEBI:30616"/>
    </ligand>
</feature>
<keyword evidence="15" id="KW-1185">Reference proteome</keyword>
<comment type="subunit">
    <text evidence="10">Monomer.</text>
</comment>
<name>V5BDW5_9GAMM</name>
<evidence type="ECO:0000256" key="12">
    <source>
        <dbReference type="RuleBase" id="RU003784"/>
    </source>
</evidence>
<dbReference type="NCBIfam" id="TIGR00174">
    <property type="entry name" value="miaA"/>
    <property type="match status" value="1"/>
</dbReference>
<evidence type="ECO:0000256" key="5">
    <source>
        <dbReference type="ARBA" id="ARBA00022694"/>
    </source>
</evidence>
<feature type="region of interest" description="Interaction with substrate tRNA" evidence="10">
    <location>
        <begin position="163"/>
        <end position="167"/>
    </location>
</feature>
<dbReference type="OrthoDB" id="9776390at2"/>
<evidence type="ECO:0000256" key="6">
    <source>
        <dbReference type="ARBA" id="ARBA00022741"/>
    </source>
</evidence>
<keyword evidence="4 10" id="KW-0808">Transferase</keyword>
<dbReference type="Gene3D" id="1.10.20.140">
    <property type="match status" value="1"/>
</dbReference>
<dbReference type="Pfam" id="PF01715">
    <property type="entry name" value="IPPT"/>
    <property type="match status" value="1"/>
</dbReference>
<dbReference type="RefSeq" id="WP_023495426.1">
    <property type="nucleotide sequence ID" value="NZ_AYLO01000094.1"/>
</dbReference>
<dbReference type="EC" id="2.5.1.75" evidence="10"/>
<evidence type="ECO:0000256" key="4">
    <source>
        <dbReference type="ARBA" id="ARBA00022679"/>
    </source>
</evidence>
<keyword evidence="7 10" id="KW-0067">ATP-binding</keyword>
<comment type="catalytic activity">
    <reaction evidence="9 10 11">
        <text>adenosine(37) in tRNA + dimethylallyl diphosphate = N(6)-dimethylallyladenosine(37) in tRNA + diphosphate</text>
        <dbReference type="Rhea" id="RHEA:26482"/>
        <dbReference type="Rhea" id="RHEA-COMP:10162"/>
        <dbReference type="Rhea" id="RHEA-COMP:10375"/>
        <dbReference type="ChEBI" id="CHEBI:33019"/>
        <dbReference type="ChEBI" id="CHEBI:57623"/>
        <dbReference type="ChEBI" id="CHEBI:74411"/>
        <dbReference type="ChEBI" id="CHEBI:74415"/>
        <dbReference type="EC" id="2.5.1.75"/>
    </reaction>
</comment>
<comment type="cofactor">
    <cofactor evidence="1 10">
        <name>Mg(2+)</name>
        <dbReference type="ChEBI" id="CHEBI:18420"/>
    </cofactor>
</comment>
<evidence type="ECO:0000256" key="1">
    <source>
        <dbReference type="ARBA" id="ARBA00001946"/>
    </source>
</evidence>
<comment type="caution">
    <text evidence="14">The sequence shown here is derived from an EMBL/GenBank/DDBJ whole genome shotgun (WGS) entry which is preliminary data.</text>
</comment>
<evidence type="ECO:0000256" key="11">
    <source>
        <dbReference type="RuleBase" id="RU003783"/>
    </source>
</evidence>
<dbReference type="PATRIC" id="fig|1116472.3.peg.2721"/>
<dbReference type="GO" id="GO:0005524">
    <property type="term" value="F:ATP binding"/>
    <property type="evidence" value="ECO:0007669"/>
    <property type="project" value="UniProtKB-UniRule"/>
</dbReference>
<sequence length="315" mass="34977">MQKTVVPPAIFLMGPTASGKSKLAVQLAQALNGEIISVDSVLVYRGMDIGTAKPALEERAGVAHHLIDILDPAESFSTGQFKDKALSLMEEVCRRGRLPILVGGTMLYFNALNNGLAELPEADAAIRAKLDGELISLGKEALHQRLANIDPESAARIHPNDPQRIQRALEVYEITGKPLSAYFSEARQWAIPYRTIKLIVAPKERNTLHDIIAARFNQMLDQGFIEEVEALVKRGDLNERMPSIRAVGYRQVWAYLHGEYDKATMIEKGIAATRQLAKRQFTWLRKETDALHFDTHKPDLGDSALFGISKWLNGA</sequence>
<accession>V5BDW5</accession>
<organism evidence="14 15">
    <name type="scientific">Methyloglobulus morosus KoM1</name>
    <dbReference type="NCBI Taxonomy" id="1116472"/>
    <lineage>
        <taxon>Bacteria</taxon>
        <taxon>Pseudomonadati</taxon>
        <taxon>Pseudomonadota</taxon>
        <taxon>Gammaproteobacteria</taxon>
        <taxon>Methylococcales</taxon>
        <taxon>Methylococcaceae</taxon>
        <taxon>Methyloglobulus</taxon>
    </lineage>
</organism>
<comment type="similarity">
    <text evidence="3 10 13">Belongs to the IPP transferase family.</text>
</comment>
<evidence type="ECO:0000256" key="10">
    <source>
        <dbReference type="HAMAP-Rule" id="MF_00185"/>
    </source>
</evidence>
<dbReference type="Gene3D" id="3.40.50.300">
    <property type="entry name" value="P-loop containing nucleotide triphosphate hydrolases"/>
    <property type="match status" value="1"/>
</dbReference>
<dbReference type="AlphaFoldDB" id="V5BDW5"/>
<reference evidence="14 15" key="1">
    <citation type="journal article" date="2013" name="Genome Announc.">
        <title>Draft Genome Sequence of the Methanotrophic Gammaproteobacterium Methyloglobulus morosus DSM 22980 Strain KoM1.</title>
        <authorList>
            <person name="Poehlein A."/>
            <person name="Deutzmann J.S."/>
            <person name="Daniel R."/>
            <person name="Simeonova D.D."/>
        </authorList>
    </citation>
    <scope>NUCLEOTIDE SEQUENCE [LARGE SCALE GENOMIC DNA]</scope>
    <source>
        <strain evidence="14 15">KoM1</strain>
    </source>
</reference>
<evidence type="ECO:0000256" key="9">
    <source>
        <dbReference type="ARBA" id="ARBA00049563"/>
    </source>
</evidence>
<proteinExistence type="inferred from homology"/>
<evidence type="ECO:0000313" key="14">
    <source>
        <dbReference type="EMBL" id="ESS71500.1"/>
    </source>
</evidence>
<keyword evidence="5 10" id="KW-0819">tRNA processing</keyword>
<evidence type="ECO:0000256" key="2">
    <source>
        <dbReference type="ARBA" id="ARBA00003213"/>
    </source>
</evidence>
<dbReference type="PANTHER" id="PTHR11088:SF60">
    <property type="entry name" value="TRNA DIMETHYLALLYLTRANSFERASE"/>
    <property type="match status" value="1"/>
</dbReference>
<evidence type="ECO:0000256" key="7">
    <source>
        <dbReference type="ARBA" id="ARBA00022840"/>
    </source>
</evidence>
<dbReference type="InterPro" id="IPR039657">
    <property type="entry name" value="Dimethylallyltransferase"/>
</dbReference>
<comment type="function">
    <text evidence="2 10 12">Catalyzes the transfer of a dimethylallyl group onto the adenine at position 37 in tRNAs that read codons beginning with uridine, leading to the formation of N6-(dimethylallyl)adenosine (i(6)A).</text>
</comment>
<dbReference type="PANTHER" id="PTHR11088">
    <property type="entry name" value="TRNA DIMETHYLALLYLTRANSFERASE"/>
    <property type="match status" value="1"/>
</dbReference>
<dbReference type="STRING" id="1116472.MGMO_98c00030"/>
<dbReference type="Proteomes" id="UP000017842">
    <property type="component" value="Unassembled WGS sequence"/>
</dbReference>
<dbReference type="SUPFAM" id="SSF52540">
    <property type="entry name" value="P-loop containing nucleoside triphosphate hydrolases"/>
    <property type="match status" value="1"/>
</dbReference>
<evidence type="ECO:0000256" key="13">
    <source>
        <dbReference type="RuleBase" id="RU003785"/>
    </source>
</evidence>
<feature type="binding site" evidence="10">
    <location>
        <begin position="16"/>
        <end position="21"/>
    </location>
    <ligand>
        <name>substrate</name>
    </ligand>
</feature>
<dbReference type="HAMAP" id="MF_00185">
    <property type="entry name" value="IPP_trans"/>
    <property type="match status" value="1"/>
</dbReference>
<dbReference type="InterPro" id="IPR027417">
    <property type="entry name" value="P-loop_NTPase"/>
</dbReference>
<evidence type="ECO:0000313" key="15">
    <source>
        <dbReference type="Proteomes" id="UP000017842"/>
    </source>
</evidence>
<gene>
    <name evidence="10 14" type="primary">miaA</name>
    <name evidence="14" type="ORF">MGMO_98c00030</name>
</gene>
<evidence type="ECO:0000256" key="3">
    <source>
        <dbReference type="ARBA" id="ARBA00005842"/>
    </source>
</evidence>
<feature type="region of interest" description="Interaction with substrate tRNA" evidence="10">
    <location>
        <begin position="39"/>
        <end position="42"/>
    </location>
</feature>
<feature type="site" description="Interaction with substrate tRNA" evidence="10">
    <location>
        <position position="105"/>
    </location>
</feature>
<keyword evidence="8 10" id="KW-0460">Magnesium</keyword>
<comment type="caution">
    <text evidence="10">Lacks conserved residue(s) required for the propagation of feature annotation.</text>
</comment>